<dbReference type="Proteomes" id="UP000051063">
    <property type="component" value="Unassembled WGS sequence"/>
</dbReference>
<evidence type="ECO:0000256" key="1">
    <source>
        <dbReference type="SAM" id="Phobius"/>
    </source>
</evidence>
<feature type="transmembrane region" description="Helical" evidence="1">
    <location>
        <begin position="165"/>
        <end position="184"/>
    </location>
</feature>
<evidence type="ECO:0000313" key="3">
    <source>
        <dbReference type="Proteomes" id="UP000051063"/>
    </source>
</evidence>
<comment type="caution">
    <text evidence="2">The sequence shown here is derived from an EMBL/GenBank/DDBJ whole genome shotgun (WGS) entry which is preliminary data.</text>
</comment>
<reference evidence="2 3" key="1">
    <citation type="submission" date="2015-09" db="EMBL/GenBank/DDBJ databases">
        <title>Genome sequencing project for genomic taxonomy and phylogenomics of Bacillus-like bacteria.</title>
        <authorList>
            <person name="Liu B."/>
            <person name="Wang J."/>
            <person name="Zhu Y."/>
            <person name="Liu G."/>
            <person name="Chen Q."/>
            <person name="Chen Z."/>
            <person name="Lan J."/>
            <person name="Che J."/>
            <person name="Ge C."/>
            <person name="Shi H."/>
            <person name="Pan Z."/>
            <person name="Liu X."/>
        </authorList>
    </citation>
    <scope>NUCLEOTIDE SEQUENCE [LARGE SCALE GENOMIC DNA]</scope>
    <source>
        <strain evidence="2 3">DSM 8552</strain>
    </source>
</reference>
<feature type="transmembrane region" description="Helical" evidence="1">
    <location>
        <begin position="398"/>
        <end position="417"/>
    </location>
</feature>
<keyword evidence="1" id="KW-0812">Transmembrane</keyword>
<feature type="transmembrane region" description="Helical" evidence="1">
    <location>
        <begin position="232"/>
        <end position="256"/>
    </location>
</feature>
<protein>
    <recommendedName>
        <fullName evidence="4">Transmembrane protein</fullName>
    </recommendedName>
</protein>
<feature type="transmembrane region" description="Helical" evidence="1">
    <location>
        <begin position="423"/>
        <end position="443"/>
    </location>
</feature>
<sequence>MAGIGFELKKMFRGQGYLSGMKAYAYSSLVTVGPMLLCMLMVTILQQMLMYLDVSYQERMTFLSAVVYAFVFSLLVTCGFIMVVSRYIADKIYMREYDDIIASLYGVMAICLSIGGVSGAVFYFFSPLDVAFKLSAYLLFVELIVVWLQSAYLSALKDYMRIIRGYLTAVVLTILAAYLFVYVISLQTGFGMLLAMNVGFFVMIVLSMLHLESYFRKQERNYFDFLRYVKQFPTLLGTGLFCSLGFYIHNFVYWMMSPLQEQVANTYWIASTYDVPAFYASLSILPTMVMFVVSVETAFYEKYRQYYGTILGTGSVLDIKRAKKDMVQTLMQELGFMMEIQLFFTFVSLALGITLLPHIGFSSEQIERFNILVIAGFLYAVMFVIMLLLLYFDDRRGAFLVTVFFVTSTAILTVAMLPLENYGFSFFVSTFLTLIAALARLVYFLKNIDYYTYCSQPLIAKELGK</sequence>
<proteinExistence type="predicted"/>
<keyword evidence="1" id="KW-1133">Transmembrane helix</keyword>
<gene>
    <name evidence="2" type="ORF">AN963_11395</name>
</gene>
<feature type="transmembrane region" description="Helical" evidence="1">
    <location>
        <begin position="65"/>
        <end position="88"/>
    </location>
</feature>
<dbReference type="InterPro" id="IPR031617">
    <property type="entry name" value="PelG"/>
</dbReference>
<dbReference type="EMBL" id="LJJB01000010">
    <property type="protein sequence ID" value="KQL45658.1"/>
    <property type="molecule type" value="Genomic_DNA"/>
</dbReference>
<feature type="transmembrane region" description="Helical" evidence="1">
    <location>
        <begin position="100"/>
        <end position="125"/>
    </location>
</feature>
<feature type="transmembrane region" description="Helical" evidence="1">
    <location>
        <begin position="131"/>
        <end position="153"/>
    </location>
</feature>
<feature type="transmembrane region" description="Helical" evidence="1">
    <location>
        <begin position="276"/>
        <end position="295"/>
    </location>
</feature>
<feature type="transmembrane region" description="Helical" evidence="1">
    <location>
        <begin position="371"/>
        <end position="391"/>
    </location>
</feature>
<evidence type="ECO:0008006" key="4">
    <source>
        <dbReference type="Google" id="ProtNLM"/>
    </source>
</evidence>
<keyword evidence="3" id="KW-1185">Reference proteome</keyword>
<feature type="transmembrane region" description="Helical" evidence="1">
    <location>
        <begin position="190"/>
        <end position="211"/>
    </location>
</feature>
<dbReference type="RefSeq" id="WP_055744721.1">
    <property type="nucleotide sequence ID" value="NZ_LJJB01000010.1"/>
</dbReference>
<name>A0ABR5N4U4_BRECH</name>
<organism evidence="2 3">
    <name type="scientific">Brevibacillus choshinensis</name>
    <dbReference type="NCBI Taxonomy" id="54911"/>
    <lineage>
        <taxon>Bacteria</taxon>
        <taxon>Bacillati</taxon>
        <taxon>Bacillota</taxon>
        <taxon>Bacilli</taxon>
        <taxon>Bacillales</taxon>
        <taxon>Paenibacillaceae</taxon>
        <taxon>Brevibacillus</taxon>
    </lineage>
</organism>
<accession>A0ABR5N4U4</accession>
<feature type="transmembrane region" description="Helical" evidence="1">
    <location>
        <begin position="23"/>
        <end position="45"/>
    </location>
</feature>
<dbReference type="Pfam" id="PF16933">
    <property type="entry name" value="PelG"/>
    <property type="match status" value="1"/>
</dbReference>
<evidence type="ECO:0000313" key="2">
    <source>
        <dbReference type="EMBL" id="KQL45658.1"/>
    </source>
</evidence>
<keyword evidence="1" id="KW-0472">Membrane</keyword>
<feature type="transmembrane region" description="Helical" evidence="1">
    <location>
        <begin position="340"/>
        <end position="359"/>
    </location>
</feature>